<gene>
    <name evidence="2" type="ORF">NE579_01645</name>
</gene>
<dbReference type="SMART" id="SM00882">
    <property type="entry name" value="CoA_trans"/>
    <property type="match status" value="1"/>
</dbReference>
<dbReference type="GO" id="GO:0008410">
    <property type="term" value="F:CoA-transferase activity"/>
    <property type="evidence" value="ECO:0007669"/>
    <property type="project" value="InterPro"/>
</dbReference>
<name>A0AAW5JKE6_9FIRM</name>
<evidence type="ECO:0000313" key="3">
    <source>
        <dbReference type="Proteomes" id="UP001204562"/>
    </source>
</evidence>
<evidence type="ECO:0000256" key="1">
    <source>
        <dbReference type="ARBA" id="ARBA00007047"/>
    </source>
</evidence>
<sequence>MEYTAKQMMAVALSRQIEDGKTYIIGTGLPLIGGTLAKNTHAPNAHLIFETALFEGNPQEVPTSVSDLRINYQASVLWPQYRYFGFQALAARTGAIDAGFLGGAQIDPYGNLNSTCIGDYFHPKTRFSGSGGANGIATYCDTVIIMKHEPRRFVEHIDYITSPGWIDGPDGRARRGLNDKGPRAVITELGVMRFGADKRMYLAEYFPGVSLDTIRERTGFDMDLSRAVEAEPPEEAVLEVLLQKVDPMRIMV</sequence>
<dbReference type="SUPFAM" id="SSF100950">
    <property type="entry name" value="NagB/RpiA/CoA transferase-like"/>
    <property type="match status" value="1"/>
</dbReference>
<comment type="caution">
    <text evidence="2">The sequence shown here is derived from an EMBL/GenBank/DDBJ whole genome shotgun (WGS) entry which is preliminary data.</text>
</comment>
<dbReference type="Pfam" id="PF01144">
    <property type="entry name" value="CoA_trans"/>
    <property type="match status" value="1"/>
</dbReference>
<reference evidence="2" key="1">
    <citation type="submission" date="2022-06" db="EMBL/GenBank/DDBJ databases">
        <title>Isolation of gut microbiota from human fecal samples.</title>
        <authorList>
            <person name="Pamer E.G."/>
            <person name="Barat B."/>
            <person name="Waligurski E."/>
            <person name="Medina S."/>
            <person name="Paddock L."/>
            <person name="Mostad J."/>
        </authorList>
    </citation>
    <scope>NUCLEOTIDE SEQUENCE</scope>
    <source>
        <strain evidence="2">DFI.9.91</strain>
    </source>
</reference>
<dbReference type="EMBL" id="JANFYS010000002">
    <property type="protein sequence ID" value="MCQ4769170.1"/>
    <property type="molecule type" value="Genomic_DNA"/>
</dbReference>
<evidence type="ECO:0000313" key="2">
    <source>
        <dbReference type="EMBL" id="MCQ4769170.1"/>
    </source>
</evidence>
<accession>A0AAW5JKE6</accession>
<protein>
    <submittedName>
        <fullName evidence="2">CoA-transferase subunit beta</fullName>
    </submittedName>
</protein>
<comment type="similarity">
    <text evidence="1">Belongs to the 3-oxoacid CoA-transferase subunit B family.</text>
</comment>
<proteinExistence type="inferred from homology"/>
<dbReference type="Gene3D" id="3.40.1080.10">
    <property type="entry name" value="Glutaconate Coenzyme A-transferase"/>
    <property type="match status" value="1"/>
</dbReference>
<dbReference type="PANTHER" id="PTHR43293:SF3">
    <property type="entry name" value="CHOLESTEROL RING-CLEAVING HYDROLASE IPDB SUBUNIT"/>
    <property type="match status" value="1"/>
</dbReference>
<dbReference type="InterPro" id="IPR037171">
    <property type="entry name" value="NagB/RpiA_transferase-like"/>
</dbReference>
<dbReference type="Proteomes" id="UP001204562">
    <property type="component" value="Unassembled WGS sequence"/>
</dbReference>
<organism evidence="2 3">
    <name type="scientific">Intestinimonas massiliensis</name>
    <name type="common">ex Afouda et al. 2020</name>
    <dbReference type="NCBI Taxonomy" id="1673721"/>
    <lineage>
        <taxon>Bacteria</taxon>
        <taxon>Bacillati</taxon>
        <taxon>Bacillota</taxon>
        <taxon>Clostridia</taxon>
        <taxon>Eubacteriales</taxon>
        <taxon>Intestinimonas</taxon>
    </lineage>
</organism>
<dbReference type="PANTHER" id="PTHR43293">
    <property type="entry name" value="ACETATE COA-TRANSFERASE YDIF"/>
    <property type="match status" value="1"/>
</dbReference>
<dbReference type="InterPro" id="IPR004165">
    <property type="entry name" value="CoA_trans_fam_I"/>
</dbReference>
<dbReference type="AlphaFoldDB" id="A0AAW5JKE6"/>
<dbReference type="RefSeq" id="WP_256303014.1">
    <property type="nucleotide sequence ID" value="NZ_JANFYS010000002.1"/>
</dbReference>